<dbReference type="GO" id="GO:0046872">
    <property type="term" value="F:metal ion binding"/>
    <property type="evidence" value="ECO:0007669"/>
    <property type="project" value="UniProtKB-KW"/>
</dbReference>
<keyword evidence="5 8" id="KW-0408">Iron</keyword>
<comment type="similarity">
    <text evidence="1">Belongs to the carotenoid oxygenase family.</text>
</comment>
<proteinExistence type="inferred from homology"/>
<sequence length="576" mass="65570">MSSNISSSRLNTLRSYRGSQVFKFSTATIHSHKPICVKIKSFSLRRGIVKVEPKPRKCFSSKAVDLLEKLVVKLFYDSSLPHHWLAGNFAPVKDETPPTKDLPVKGYLPDCLNGEFVRVGPNPKFSPVAGYHWFDGDGMIHGLRIKDGKATYVSRFVRTSRLKQEEYFGGSKFMKVGDIKGLLGVLMVTIQILREKLKILDVSYGTGTANTGLVYHNAMLLALSERDKPYAIKVFEDGDLHTLGMLDYDKRLDHYFTAHPKVDPFTGDMFTFGYSQTPPYITYRVISKDGYMHDPVPITISNPIMVHDFAITENYAIFMDLPVYFRPKEMVKNKRLVFSFDSTKKARFGVLPRYAKDDKHIRWFELPNCFIFHNANAWEEEDEVVLITCRLKNLDLDMVAEDIKDKLKNFSNELYEMRFNMKTGKAAQKKLSTYSVDFPRVNERYTGRKQKYVYGTILGSNATGIIKFDLNAEPNFGKTKLEVGGNIHGLYDLGPGTFCSDAIYVPRVPGTDSDEDDGYLIFFVHDENTRKSSVHVIDAKTMSADPVAVVELPQRVPYGFHAFFVTEDQLQEQAKL</sequence>
<gene>
    <name evidence="9" type="ORF">MtrunA17_Chr8g0352311</name>
</gene>
<name>A0A396GGP8_MEDTR</name>
<keyword evidence="2 8" id="KW-0479">Metal-binding</keyword>
<evidence type="ECO:0000256" key="8">
    <source>
        <dbReference type="PIRSR" id="PIRSR604294-1"/>
    </source>
</evidence>
<evidence type="ECO:0000256" key="4">
    <source>
        <dbReference type="ARBA" id="ARBA00023002"/>
    </source>
</evidence>
<dbReference type="Pfam" id="PF03055">
    <property type="entry name" value="RPE65"/>
    <property type="match status" value="1"/>
</dbReference>
<dbReference type="GO" id="GO:0016702">
    <property type="term" value="F:oxidoreductase activity, acting on single donors with incorporation of molecular oxygen, incorporation of two atoms of oxygen"/>
    <property type="evidence" value="ECO:0007669"/>
    <property type="project" value="InterPro"/>
</dbReference>
<comment type="catalytic activity">
    <reaction evidence="7">
        <text>all-trans-zeaxanthin + 2 O2 = 4,9-dimethyldodeca-2,4,6,8,10-pentaenedial + 2 (3R)-hydroxy-beta-ionone</text>
        <dbReference type="Rhea" id="RHEA:26393"/>
        <dbReference type="ChEBI" id="CHEBI:15379"/>
        <dbReference type="ChEBI" id="CHEBI:27547"/>
        <dbReference type="ChEBI" id="CHEBI:53171"/>
        <dbReference type="ChEBI" id="CHEBI:53173"/>
        <dbReference type="EC" id="1.14.99.n4"/>
    </reaction>
</comment>
<feature type="binding site" evidence="8">
    <location>
        <position position="373"/>
    </location>
    <ligand>
        <name>Fe cation</name>
        <dbReference type="ChEBI" id="CHEBI:24875"/>
        <note>catalytic</note>
    </ligand>
</feature>
<dbReference type="InterPro" id="IPR004294">
    <property type="entry name" value="Carotenoid_Oase"/>
</dbReference>
<comment type="cofactor">
    <cofactor evidence="8">
        <name>Fe(2+)</name>
        <dbReference type="ChEBI" id="CHEBI:29033"/>
    </cofactor>
    <text evidence="8">Binds 1 Fe(2+) ion per subunit.</text>
</comment>
<feature type="binding site" evidence="8">
    <location>
        <position position="307"/>
    </location>
    <ligand>
        <name>Fe cation</name>
        <dbReference type="ChEBI" id="CHEBI:24875"/>
        <note>catalytic</note>
    </ligand>
</feature>
<feature type="binding site" evidence="8">
    <location>
        <position position="561"/>
    </location>
    <ligand>
        <name>Fe cation</name>
        <dbReference type="ChEBI" id="CHEBI:24875"/>
        <note>catalytic</note>
    </ligand>
</feature>
<keyword evidence="3" id="KW-0223">Dioxygenase</keyword>
<dbReference type="PANTHER" id="PTHR10543:SF89">
    <property type="entry name" value="CAROTENOID 9,10(9',10')-CLEAVAGE DIOXYGENASE 1"/>
    <property type="match status" value="1"/>
</dbReference>
<keyword evidence="4" id="KW-0560">Oxidoreductase</keyword>
<protein>
    <recommendedName>
        <fullName evidence="6">carotenoid 9,10-dioxygenase</fullName>
        <ecNumber evidence="6">1.14.99.n4</ecNumber>
    </recommendedName>
</protein>
<dbReference type="OrthoDB" id="1069523at2759"/>
<dbReference type="AlphaFoldDB" id="A0A396GGP8"/>
<evidence type="ECO:0000256" key="3">
    <source>
        <dbReference type="ARBA" id="ARBA00022964"/>
    </source>
</evidence>
<dbReference type="EMBL" id="PSQE01000008">
    <property type="protein sequence ID" value="RHN40210.1"/>
    <property type="molecule type" value="Genomic_DNA"/>
</dbReference>
<evidence type="ECO:0000256" key="1">
    <source>
        <dbReference type="ARBA" id="ARBA00006787"/>
    </source>
</evidence>
<dbReference type="Gramene" id="rna46332">
    <property type="protein sequence ID" value="RHN40210.1"/>
    <property type="gene ID" value="gene46332"/>
</dbReference>
<evidence type="ECO:0000313" key="9">
    <source>
        <dbReference type="EMBL" id="RHN40210.1"/>
    </source>
</evidence>
<evidence type="ECO:0000256" key="2">
    <source>
        <dbReference type="ARBA" id="ARBA00022723"/>
    </source>
</evidence>
<dbReference type="Proteomes" id="UP000265566">
    <property type="component" value="Chromosome 8"/>
</dbReference>
<feature type="binding site" evidence="8">
    <location>
        <position position="259"/>
    </location>
    <ligand>
        <name>Fe cation</name>
        <dbReference type="ChEBI" id="CHEBI:24875"/>
        <note>catalytic</note>
    </ligand>
</feature>
<evidence type="ECO:0000256" key="7">
    <source>
        <dbReference type="ARBA" id="ARBA00048709"/>
    </source>
</evidence>
<reference evidence="9" key="1">
    <citation type="journal article" date="2018" name="Nat. Plants">
        <title>Whole-genome landscape of Medicago truncatula symbiotic genes.</title>
        <authorList>
            <person name="Pecrix Y."/>
            <person name="Gamas P."/>
            <person name="Carrere S."/>
        </authorList>
    </citation>
    <scope>NUCLEOTIDE SEQUENCE</scope>
    <source>
        <tissue evidence="9">Leaves</tissue>
    </source>
</reference>
<evidence type="ECO:0000256" key="6">
    <source>
        <dbReference type="ARBA" id="ARBA00039084"/>
    </source>
</evidence>
<accession>A0A396GGP8</accession>
<organism evidence="9">
    <name type="scientific">Medicago truncatula</name>
    <name type="common">Barrel medic</name>
    <name type="synonym">Medicago tribuloides</name>
    <dbReference type="NCBI Taxonomy" id="3880"/>
    <lineage>
        <taxon>Eukaryota</taxon>
        <taxon>Viridiplantae</taxon>
        <taxon>Streptophyta</taxon>
        <taxon>Embryophyta</taxon>
        <taxon>Tracheophyta</taxon>
        <taxon>Spermatophyta</taxon>
        <taxon>Magnoliopsida</taxon>
        <taxon>eudicotyledons</taxon>
        <taxon>Gunneridae</taxon>
        <taxon>Pentapetalae</taxon>
        <taxon>rosids</taxon>
        <taxon>fabids</taxon>
        <taxon>Fabales</taxon>
        <taxon>Fabaceae</taxon>
        <taxon>Papilionoideae</taxon>
        <taxon>50 kb inversion clade</taxon>
        <taxon>NPAAA clade</taxon>
        <taxon>Hologalegina</taxon>
        <taxon>IRL clade</taxon>
        <taxon>Trifolieae</taxon>
        <taxon>Medicago</taxon>
    </lineage>
</organism>
<dbReference type="EC" id="1.14.99.n4" evidence="6"/>
<comment type="caution">
    <text evidence="9">The sequence shown here is derived from an EMBL/GenBank/DDBJ whole genome shotgun (WGS) entry which is preliminary data.</text>
</comment>
<evidence type="ECO:0000256" key="5">
    <source>
        <dbReference type="ARBA" id="ARBA00023004"/>
    </source>
</evidence>
<dbReference type="PANTHER" id="PTHR10543">
    <property type="entry name" value="BETA-CAROTENE DIOXYGENASE"/>
    <property type="match status" value="1"/>
</dbReference>